<reference evidence="2 3" key="1">
    <citation type="submission" date="2024-08" db="EMBL/GenBank/DDBJ databases">
        <authorList>
            <person name="Lu H."/>
        </authorList>
    </citation>
    <scope>NUCLEOTIDE SEQUENCE [LARGE SCALE GENOMIC DNA]</scope>
    <source>
        <strain evidence="2 3">BYS180W</strain>
    </source>
</reference>
<dbReference type="Proteomes" id="UP001606099">
    <property type="component" value="Unassembled WGS sequence"/>
</dbReference>
<dbReference type="SMART" id="SM00530">
    <property type="entry name" value="HTH_XRE"/>
    <property type="match status" value="1"/>
</dbReference>
<dbReference type="InterPro" id="IPR010982">
    <property type="entry name" value="Lambda_DNA-bd_dom_sf"/>
</dbReference>
<dbReference type="SUPFAM" id="SSF47413">
    <property type="entry name" value="lambda repressor-like DNA-binding domains"/>
    <property type="match status" value="1"/>
</dbReference>
<dbReference type="RefSeq" id="WP_394460670.1">
    <property type="nucleotide sequence ID" value="NZ_JBIGHZ010000003.1"/>
</dbReference>
<dbReference type="PANTHER" id="PTHR34475">
    <property type="match status" value="1"/>
</dbReference>
<accession>A0ABW7FVU6</accession>
<keyword evidence="3" id="KW-1185">Reference proteome</keyword>
<dbReference type="Gene3D" id="1.10.260.40">
    <property type="entry name" value="lambda repressor-like DNA-binding domains"/>
    <property type="match status" value="1"/>
</dbReference>
<evidence type="ECO:0000313" key="2">
    <source>
        <dbReference type="EMBL" id="MFG6448440.1"/>
    </source>
</evidence>
<protein>
    <submittedName>
        <fullName evidence="2">RodZ domain-containing protein</fullName>
    </submittedName>
</protein>
<sequence length="307" mass="31418">MTSMPAADAAAVDAASAGAALRQAREARGLHLAALAVMLKVPQAKLEALEADRYDQLPDATFTRALARAVCRALKLEAEPVLALLPRGAEPLANGVSTGLNQPFRERFGRQEIGASAWFRHPLVWAAGGVMVAAVLVLATPSPWFSGWGGSRDGAAQAPSAASDVASAVMLGALAEAPAASAVLNAPPPALVQPAAASAPQVAPASQAAAVPAIAPEQAPQASAAVPAGAQPLLVKVTAESWIEVVDARQQVLLSKLLRPGQQVELQGQPPLRLRVGNVTGTEIRFRGAVVDLSGSALNNVARLELN</sequence>
<dbReference type="EMBL" id="JBIGHZ010000003">
    <property type="protein sequence ID" value="MFG6448440.1"/>
    <property type="molecule type" value="Genomic_DNA"/>
</dbReference>
<name>A0ABW7FVU6_9BURK</name>
<dbReference type="InterPro" id="IPR050400">
    <property type="entry name" value="Bact_Cytoskel_RodZ"/>
</dbReference>
<gene>
    <name evidence="2" type="ORF">ACG0Z6_09305</name>
</gene>
<dbReference type="InterPro" id="IPR001387">
    <property type="entry name" value="Cro/C1-type_HTH"/>
</dbReference>
<evidence type="ECO:0000259" key="1">
    <source>
        <dbReference type="SMART" id="SM00530"/>
    </source>
</evidence>
<organism evidence="2 3">
    <name type="scientific">Roseateles rivi</name>
    <dbReference type="NCBI Taxonomy" id="3299028"/>
    <lineage>
        <taxon>Bacteria</taxon>
        <taxon>Pseudomonadati</taxon>
        <taxon>Pseudomonadota</taxon>
        <taxon>Betaproteobacteria</taxon>
        <taxon>Burkholderiales</taxon>
        <taxon>Sphaerotilaceae</taxon>
        <taxon>Roseateles</taxon>
    </lineage>
</organism>
<proteinExistence type="predicted"/>
<evidence type="ECO:0000313" key="3">
    <source>
        <dbReference type="Proteomes" id="UP001606099"/>
    </source>
</evidence>
<comment type="caution">
    <text evidence="2">The sequence shown here is derived from an EMBL/GenBank/DDBJ whole genome shotgun (WGS) entry which is preliminary data.</text>
</comment>
<dbReference type="InterPro" id="IPR025194">
    <property type="entry name" value="RodZ-like_C"/>
</dbReference>
<dbReference type="CDD" id="cd00093">
    <property type="entry name" value="HTH_XRE"/>
    <property type="match status" value="1"/>
</dbReference>
<dbReference type="Pfam" id="PF13413">
    <property type="entry name" value="HTH_25"/>
    <property type="match status" value="1"/>
</dbReference>
<dbReference type="Pfam" id="PF13464">
    <property type="entry name" value="RodZ_C"/>
    <property type="match status" value="1"/>
</dbReference>
<feature type="domain" description="HTH cro/C1-type" evidence="1">
    <location>
        <begin position="20"/>
        <end position="76"/>
    </location>
</feature>
<dbReference type="PANTHER" id="PTHR34475:SF1">
    <property type="entry name" value="CYTOSKELETON PROTEIN RODZ"/>
    <property type="match status" value="1"/>
</dbReference>